<dbReference type="EMBL" id="JAODYH010000004">
    <property type="protein sequence ID" value="MCT9810701.1"/>
    <property type="molecule type" value="Genomic_DNA"/>
</dbReference>
<dbReference type="PANTHER" id="PTHR43353">
    <property type="entry name" value="SUCCINATE-SEMIALDEHYDE DEHYDROGENASE, MITOCHONDRIAL"/>
    <property type="match status" value="1"/>
</dbReference>
<name>A0ABT2PJP3_9BURK</name>
<evidence type="ECO:0000259" key="2">
    <source>
        <dbReference type="Pfam" id="PF00171"/>
    </source>
</evidence>
<evidence type="ECO:0000313" key="3">
    <source>
        <dbReference type="EMBL" id="MCT9810701.1"/>
    </source>
</evidence>
<dbReference type="Gene3D" id="3.40.605.10">
    <property type="entry name" value="Aldehyde Dehydrogenase, Chain A, domain 1"/>
    <property type="match status" value="1"/>
</dbReference>
<evidence type="ECO:0000313" key="4">
    <source>
        <dbReference type="Proteomes" id="UP001525968"/>
    </source>
</evidence>
<dbReference type="CDD" id="cd07129">
    <property type="entry name" value="ALDH_KGSADH"/>
    <property type="match status" value="1"/>
</dbReference>
<organism evidence="3 4">
    <name type="scientific">Acidovorax bellezanensis</name>
    <dbReference type="NCBI Taxonomy" id="2976702"/>
    <lineage>
        <taxon>Bacteria</taxon>
        <taxon>Pseudomonadati</taxon>
        <taxon>Pseudomonadota</taxon>
        <taxon>Betaproteobacteria</taxon>
        <taxon>Burkholderiales</taxon>
        <taxon>Comamonadaceae</taxon>
        <taxon>Acidovorax</taxon>
    </lineage>
</organism>
<dbReference type="Gene3D" id="3.40.309.10">
    <property type="entry name" value="Aldehyde Dehydrogenase, Chain A, domain 2"/>
    <property type="match status" value="1"/>
</dbReference>
<dbReference type="InterPro" id="IPR016163">
    <property type="entry name" value="Ald_DH_C"/>
</dbReference>
<proteinExistence type="predicted"/>
<dbReference type="RefSeq" id="WP_261499815.1">
    <property type="nucleotide sequence ID" value="NZ_JAODYH010000004.1"/>
</dbReference>
<evidence type="ECO:0000256" key="1">
    <source>
        <dbReference type="ARBA" id="ARBA00023002"/>
    </source>
</evidence>
<protein>
    <submittedName>
        <fullName evidence="3">Aldehyde dehydrogenase (NADP(+))</fullName>
    </submittedName>
</protein>
<dbReference type="Proteomes" id="UP001525968">
    <property type="component" value="Unassembled WGS sequence"/>
</dbReference>
<keyword evidence="4" id="KW-1185">Reference proteome</keyword>
<accession>A0ABT2PJP3</accession>
<dbReference type="PANTHER" id="PTHR43353:SF3">
    <property type="entry name" value="ALDEHYDE DEHYDROGENASE-RELATED"/>
    <property type="match status" value="1"/>
</dbReference>
<dbReference type="InterPro" id="IPR050740">
    <property type="entry name" value="Aldehyde_DH_Superfamily"/>
</dbReference>
<reference evidence="3 4" key="1">
    <citation type="submission" date="2022-09" db="EMBL/GenBank/DDBJ databases">
        <title>Draft genome of isolate Be4.</title>
        <authorList>
            <person name="Sanchez-Castro I."/>
            <person name="Martinez-Rodriguez P."/>
            <person name="Descostes M."/>
            <person name="Merroun M."/>
        </authorList>
    </citation>
    <scope>NUCLEOTIDE SEQUENCE [LARGE SCALE GENOMIC DNA]</scope>
    <source>
        <strain evidence="3 4">Be4</strain>
    </source>
</reference>
<dbReference type="InterPro" id="IPR016162">
    <property type="entry name" value="Ald_DH_N"/>
</dbReference>
<dbReference type="SUPFAM" id="SSF53720">
    <property type="entry name" value="ALDH-like"/>
    <property type="match status" value="1"/>
</dbReference>
<dbReference type="InterPro" id="IPR016161">
    <property type="entry name" value="Ald_DH/histidinol_DH"/>
</dbReference>
<dbReference type="InterPro" id="IPR044151">
    <property type="entry name" value="ALDH_KGSADH"/>
</dbReference>
<comment type="caution">
    <text evidence="3">The sequence shown here is derived from an EMBL/GenBank/DDBJ whole genome shotgun (WGS) entry which is preliminary data.</text>
</comment>
<feature type="domain" description="Aldehyde dehydrogenase" evidence="2">
    <location>
        <begin position="5"/>
        <end position="414"/>
    </location>
</feature>
<gene>
    <name evidence="3" type="ORF">N0K08_08650</name>
</gene>
<keyword evidence="1" id="KW-0560">Oxidoreductase</keyword>
<dbReference type="InterPro" id="IPR015590">
    <property type="entry name" value="Aldehyde_DH_dom"/>
</dbReference>
<sequence length="491" mass="49892">MADLQSINARTGQPLGAAWAASTAEEIDAAVAAAAQAAALFAATSAAERAALLRDLAEALLAGRDTLVPLADRESGLGLARLGGELDRTAFQLRGFADVLERGIVHAVIDDAAVAGMPPAGRPRMLRVRVPLGPVAMFSASNFPFAFSVLGGDTAAALAAGCPVVVKSHPAHPELSRQTVALARQVVAARGLPVGVFQSVEGAAVETGVRLVQAPAIAAVAFTGSFHGGMALARVAAERARPIPFYGELGSVNPLVVLPPVVPSQGAALAETLAASICQGAGQFCTSPGLVIVRQDAAGDAFVQALADRLVAQTPHAMLTPGIRHAFEQGVSAWSCHAGVQTLVPGGAGMDALPRPFLGQVQAGDFIADARLQTEVFGAAALVVRVDSLAQTLAVLRAVGGALTVTLWGADSDTPEHRDLVRAATQVAGRVLFAGVPTGVAVTAAQQHGGPFPASTAPATTSVGYAALDRFLRPVALQEAPAWVVNCRGLV</sequence>
<dbReference type="Pfam" id="PF00171">
    <property type="entry name" value="Aldedh"/>
    <property type="match status" value="1"/>
</dbReference>